<feature type="transmembrane region" description="Helical" evidence="22">
    <location>
        <begin position="283"/>
        <end position="305"/>
    </location>
</feature>
<dbReference type="SUPFAM" id="SSF56784">
    <property type="entry name" value="HAD-like"/>
    <property type="match status" value="1"/>
</dbReference>
<evidence type="ECO:0000256" key="7">
    <source>
        <dbReference type="ARBA" id="ARBA00022723"/>
    </source>
</evidence>
<feature type="transmembrane region" description="Helical" evidence="22">
    <location>
        <begin position="842"/>
        <end position="864"/>
    </location>
</feature>
<feature type="transmembrane region" description="Helical" evidence="22">
    <location>
        <begin position="759"/>
        <end position="780"/>
    </location>
</feature>
<dbReference type="SUPFAM" id="SSF81665">
    <property type="entry name" value="Calcium ATPase, transmembrane domain M"/>
    <property type="match status" value="1"/>
</dbReference>
<feature type="transmembrane region" description="Helical" evidence="22">
    <location>
        <begin position="56"/>
        <end position="76"/>
    </location>
</feature>
<dbReference type="GO" id="GO:0008554">
    <property type="term" value="F:P-type sodium transporter activity"/>
    <property type="evidence" value="ECO:0007669"/>
    <property type="project" value="UniProtKB-EC"/>
</dbReference>
<evidence type="ECO:0000313" key="25">
    <source>
        <dbReference type="Proteomes" id="UP000016088"/>
    </source>
</evidence>
<dbReference type="eggNOG" id="KOG0202">
    <property type="taxonomic scope" value="Eukaryota"/>
</dbReference>
<evidence type="ECO:0000256" key="12">
    <source>
        <dbReference type="ARBA" id="ARBA00022967"/>
    </source>
</evidence>
<dbReference type="RefSeq" id="XP_013017663.1">
    <property type="nucleotide sequence ID" value="XM_013162209.1"/>
</dbReference>
<dbReference type="Pfam" id="PF08282">
    <property type="entry name" value="Hydrolase_3"/>
    <property type="match status" value="1"/>
</dbReference>
<evidence type="ECO:0000256" key="11">
    <source>
        <dbReference type="ARBA" id="ARBA00022958"/>
    </source>
</evidence>
<dbReference type="Proteomes" id="UP000016088">
    <property type="component" value="Unassembled WGS sequence"/>
</dbReference>
<evidence type="ECO:0000256" key="4">
    <source>
        <dbReference type="ARBA" id="ARBA00022475"/>
    </source>
</evidence>
<dbReference type="SMART" id="SM00831">
    <property type="entry name" value="Cation_ATPase_N"/>
    <property type="match status" value="1"/>
</dbReference>
<accession>S9Q6F6</accession>
<evidence type="ECO:0000256" key="10">
    <source>
        <dbReference type="ARBA" id="ARBA00022842"/>
    </source>
</evidence>
<reference evidence="24 25" key="1">
    <citation type="journal article" date="2011" name="Science">
        <title>Comparative functional genomics of the fission yeasts.</title>
        <authorList>
            <person name="Rhind N."/>
            <person name="Chen Z."/>
            <person name="Yassour M."/>
            <person name="Thompson D.A."/>
            <person name="Haas B.J."/>
            <person name="Habib N."/>
            <person name="Wapinski I."/>
            <person name="Roy S."/>
            <person name="Lin M.F."/>
            <person name="Heiman D.I."/>
            <person name="Young S.K."/>
            <person name="Furuya K."/>
            <person name="Guo Y."/>
            <person name="Pidoux A."/>
            <person name="Chen H.M."/>
            <person name="Robbertse B."/>
            <person name="Goldberg J.M."/>
            <person name="Aoki K."/>
            <person name="Bayne E.H."/>
            <person name="Berlin A.M."/>
            <person name="Desjardins C.A."/>
            <person name="Dobbs E."/>
            <person name="Dukaj L."/>
            <person name="Fan L."/>
            <person name="FitzGerald M.G."/>
            <person name="French C."/>
            <person name="Gujja S."/>
            <person name="Hansen K."/>
            <person name="Keifenheim D."/>
            <person name="Levin J.Z."/>
            <person name="Mosher R.A."/>
            <person name="Mueller C.A."/>
            <person name="Pfiffner J."/>
            <person name="Priest M."/>
            <person name="Russ C."/>
            <person name="Smialowska A."/>
            <person name="Swoboda P."/>
            <person name="Sykes S.M."/>
            <person name="Vaughn M."/>
            <person name="Vengrova S."/>
            <person name="Yoder R."/>
            <person name="Zeng Q."/>
            <person name="Allshire R."/>
            <person name="Baulcombe D."/>
            <person name="Birren B.W."/>
            <person name="Brown W."/>
            <person name="Ekwall K."/>
            <person name="Kellis M."/>
            <person name="Leatherwood J."/>
            <person name="Levin H."/>
            <person name="Margalit H."/>
            <person name="Martienssen R."/>
            <person name="Nieduszynski C.A."/>
            <person name="Spatafora J.W."/>
            <person name="Friedman N."/>
            <person name="Dalgaard J.Z."/>
            <person name="Baumann P."/>
            <person name="Niki H."/>
            <person name="Regev A."/>
            <person name="Nusbaum C."/>
        </authorList>
    </citation>
    <scope>NUCLEOTIDE SEQUENCE [LARGE SCALE GENOMIC DNA]</scope>
    <source>
        <strain evidence="25">yFS286</strain>
    </source>
</reference>
<dbReference type="OrthoDB" id="3352408at2759"/>
<proteinExistence type="inferred from homology"/>
<dbReference type="Gene3D" id="3.40.50.1000">
    <property type="entry name" value="HAD superfamily/HAD-like"/>
    <property type="match status" value="1"/>
</dbReference>
<keyword evidence="14" id="KW-0915">Sodium</keyword>
<dbReference type="EC" id="7.2.2.3" evidence="19"/>
<evidence type="ECO:0000256" key="9">
    <source>
        <dbReference type="ARBA" id="ARBA00022840"/>
    </source>
</evidence>
<dbReference type="PANTHER" id="PTHR42861">
    <property type="entry name" value="CALCIUM-TRANSPORTING ATPASE"/>
    <property type="match status" value="1"/>
</dbReference>
<dbReference type="InterPro" id="IPR023214">
    <property type="entry name" value="HAD_sf"/>
</dbReference>
<feature type="transmembrane region" description="Helical" evidence="22">
    <location>
        <begin position="937"/>
        <end position="958"/>
    </location>
</feature>
<comment type="catalytic activity">
    <reaction evidence="21">
        <text>Na(+)(in) + ATP + H2O = Na(+)(out) + ADP + phosphate + H(+)</text>
        <dbReference type="Rhea" id="RHEA:14633"/>
        <dbReference type="ChEBI" id="CHEBI:15377"/>
        <dbReference type="ChEBI" id="CHEBI:15378"/>
        <dbReference type="ChEBI" id="CHEBI:29101"/>
        <dbReference type="ChEBI" id="CHEBI:30616"/>
        <dbReference type="ChEBI" id="CHEBI:43474"/>
        <dbReference type="ChEBI" id="CHEBI:456216"/>
        <dbReference type="EC" id="7.2.2.3"/>
    </reaction>
    <physiologicalReaction direction="left-to-right" evidence="21">
        <dbReference type="Rhea" id="RHEA:14634"/>
    </physiologicalReaction>
</comment>
<keyword evidence="10" id="KW-0460">Magnesium</keyword>
<comment type="subcellular location">
    <subcellularLocation>
        <location evidence="2">Cell membrane</location>
        <topology evidence="2">Multi-pass membrane protein</topology>
    </subcellularLocation>
</comment>
<evidence type="ECO:0000256" key="19">
    <source>
        <dbReference type="ARBA" id="ARBA00035029"/>
    </source>
</evidence>
<feature type="domain" description="Cation-transporting P-type ATPase N-terminal" evidence="23">
    <location>
        <begin position="7"/>
        <end position="81"/>
    </location>
</feature>
<evidence type="ECO:0000256" key="14">
    <source>
        <dbReference type="ARBA" id="ARBA00023053"/>
    </source>
</evidence>
<dbReference type="GO" id="GO:0046872">
    <property type="term" value="F:metal ion binding"/>
    <property type="evidence" value="ECO:0007669"/>
    <property type="project" value="UniProtKB-KW"/>
</dbReference>
<dbReference type="HOGENOM" id="CLU_002360_3_0_1"/>
<evidence type="ECO:0000256" key="8">
    <source>
        <dbReference type="ARBA" id="ARBA00022741"/>
    </source>
</evidence>
<dbReference type="Pfam" id="PF00690">
    <property type="entry name" value="Cation_ATPase_N"/>
    <property type="match status" value="1"/>
</dbReference>
<feature type="transmembrane region" description="Helical" evidence="22">
    <location>
        <begin position="970"/>
        <end position="989"/>
    </location>
</feature>
<dbReference type="GO" id="GO:0000324">
    <property type="term" value="C:fungal-type vacuole"/>
    <property type="evidence" value="ECO:0007669"/>
    <property type="project" value="EnsemblFungi"/>
</dbReference>
<evidence type="ECO:0000256" key="13">
    <source>
        <dbReference type="ARBA" id="ARBA00022989"/>
    </source>
</evidence>
<dbReference type="GO" id="GO:0031520">
    <property type="term" value="C:plasma membrane of cell tip"/>
    <property type="evidence" value="ECO:0007669"/>
    <property type="project" value="EnsemblFungi"/>
</dbReference>
<evidence type="ECO:0000256" key="6">
    <source>
        <dbReference type="ARBA" id="ARBA00022692"/>
    </source>
</evidence>
<dbReference type="InterPro" id="IPR008250">
    <property type="entry name" value="ATPase_P-typ_transduc_dom_A_sf"/>
</dbReference>
<dbReference type="SFLD" id="SFLDS00003">
    <property type="entry name" value="Haloacid_Dehalogenase"/>
    <property type="match status" value="1"/>
</dbReference>
<comment type="similarity">
    <text evidence="18">Belongs to the cation transport ATPase (P-type) (TC 3.A.3) family. Type IID subfamily.</text>
</comment>
<keyword evidence="8" id="KW-0547">Nucleotide-binding</keyword>
<keyword evidence="25" id="KW-1185">Reference proteome</keyword>
<protein>
    <recommendedName>
        <fullName evidence="19">P-type Na(+) transporter</fullName>
        <ecNumber evidence="19">7.2.2.3</ecNumber>
    </recommendedName>
</protein>
<dbReference type="InterPro" id="IPR059000">
    <property type="entry name" value="ATPase_P-type_domA"/>
</dbReference>
<dbReference type="Gene3D" id="1.20.1110.10">
    <property type="entry name" value="Calcium-transporting ATPase, transmembrane domain"/>
    <property type="match status" value="2"/>
</dbReference>
<feature type="transmembrane region" description="Helical" evidence="22">
    <location>
        <begin position="311"/>
        <end position="337"/>
    </location>
</feature>
<dbReference type="Gene3D" id="2.70.150.10">
    <property type="entry name" value="Calcium-transporting ATPase, cytoplasmic transduction domain A"/>
    <property type="match status" value="1"/>
</dbReference>
<dbReference type="FunFam" id="3.40.50.1000:FF:000047">
    <property type="entry name" value="Sodium P-type ATPase"/>
    <property type="match status" value="1"/>
</dbReference>
<dbReference type="InterPro" id="IPR001757">
    <property type="entry name" value="P_typ_ATPase"/>
</dbReference>
<evidence type="ECO:0000256" key="15">
    <source>
        <dbReference type="ARBA" id="ARBA00023065"/>
    </source>
</evidence>
<keyword evidence="12" id="KW-1278">Translocase</keyword>
<dbReference type="InterPro" id="IPR006414">
    <property type="entry name" value="P-type_ATPase_IID"/>
</dbReference>
<evidence type="ECO:0000256" key="20">
    <source>
        <dbReference type="ARBA" id="ARBA00048599"/>
    </source>
</evidence>
<dbReference type="GeneID" id="25033425"/>
<dbReference type="SFLD" id="SFLDG00002">
    <property type="entry name" value="C1.7:_P-type_atpase_like"/>
    <property type="match status" value="1"/>
</dbReference>
<dbReference type="InterPro" id="IPR006068">
    <property type="entry name" value="ATPase_P-typ_cation-transptr_C"/>
</dbReference>
<evidence type="ECO:0000256" key="2">
    <source>
        <dbReference type="ARBA" id="ARBA00004651"/>
    </source>
</evidence>
<dbReference type="Pfam" id="PF13246">
    <property type="entry name" value="Cation_ATPase"/>
    <property type="match status" value="1"/>
</dbReference>
<keyword evidence="6 22" id="KW-0812">Transmembrane</keyword>
<evidence type="ECO:0000259" key="23">
    <source>
        <dbReference type="SMART" id="SM00831"/>
    </source>
</evidence>
<dbReference type="VEuPathDB" id="FungiDB:SOCG_04463"/>
<keyword evidence="9" id="KW-0067">ATP-binding</keyword>
<evidence type="ECO:0000256" key="17">
    <source>
        <dbReference type="ARBA" id="ARBA00023201"/>
    </source>
</evidence>
<sequence length="1037" mass="115659">MLNLKNPIHFTSIEDAELQLQTSIQSGLSSQTAHERISEYGENRLQSDKGVSAWKILLRQVLNAMCVVLILAAALSFGTTDWIEGGVISAIIFLNVVVGFVQEYKAEKTMDSLRSLASPMANVLRDGSMETIESHKLAVGDIATLKTGDVVPADIRLVETINFETDEALLTGESLPVVKNAHASFNMNEDVPVGDRINLAYSSSVVTKGRATGICYATGMNTEIGGIATSLRQSHPIFSQKPDPNEENYKKKLRKYRFRVFLYYVKRILGLNVGTPLQRKLTVLAYVLFIIAVVLAIVVMAAHTFHVTNEVSIYAISLGISIIPESLIAVLSITMALGQKNMSARRVIVRKLEALEALGGVTDICSDKTGTITQGKMIARRVWIPSYGYLVIETSSPFDPTTGTVSTIHQPLETITDAENPKVEEMHELRVFDDLDPVLKISSLCNLSSINKNSEGDWVAKGEPTEIALHVFSSRFNYGKEELLKNHKLLREYPFDSEIKRMAVVYQGKENNPEVYVKGAVERVLERCESIATQPLDSEKRQIVLAQMDTLASQGLRVLALARKYIQNSVEIETLSREDVESNLDFVSLVGIYDPPRVESKQAVNLCHRAGIRVHMLTGDHPETAKAIAKEVGIIPSYIKDNDPNMSWMVMTGPQFDALSDHEIDNMKALCLVIARCAPQTKVKMIHSLHRRKAFVAMTGDGVNDSPSLKQADVGIAMGLNGSDVAKDASDIVLTDDNFSSIVNAIEEGRRIFDNITKFVLHLLISNVGEVILLVVGLAFRDIHHLSVFPMSPVEILWCNMITSSFPSMGLGMEKAQPDIMERLPHDNKVGVFTKSLIFDMIAYGFFIGVMSLMTWVVIMYAFGTGNLGYDCNSYYHDGCKDVFRARSSVFSVVTFCILIMACEVKNFDNSFFNLNGIPWKEWSFGDCFRKLTENRFLIWAIILAFASVFPTIYIPVINTDVFKHRPIGWEWGVVAVAVILFFIFAEFWKLIRRTLTKPHGKGRIRRTLSRTLTSETKLSESQLEKRLFKQSRNLSS</sequence>
<dbReference type="GO" id="GO:0016887">
    <property type="term" value="F:ATP hydrolysis activity"/>
    <property type="evidence" value="ECO:0007669"/>
    <property type="project" value="InterPro"/>
</dbReference>
<dbReference type="OMA" id="PVQKDCD"/>
<dbReference type="NCBIfam" id="TIGR01523">
    <property type="entry name" value="ATPase-IID_K-Na"/>
    <property type="match status" value="1"/>
</dbReference>
<dbReference type="InterPro" id="IPR004014">
    <property type="entry name" value="ATPase_P-typ_cation-transptr_N"/>
</dbReference>
<evidence type="ECO:0000256" key="3">
    <source>
        <dbReference type="ARBA" id="ARBA00022448"/>
    </source>
</evidence>
<dbReference type="GO" id="GO:0008900">
    <property type="term" value="F:P-type potassium:proton transporter activity"/>
    <property type="evidence" value="ECO:0007669"/>
    <property type="project" value="EnsemblFungi"/>
</dbReference>
<dbReference type="GO" id="GO:0005524">
    <property type="term" value="F:ATP binding"/>
    <property type="evidence" value="ECO:0007669"/>
    <property type="project" value="UniProtKB-KW"/>
</dbReference>
<organism evidence="24 25">
    <name type="scientific">Schizosaccharomyces octosporus (strain yFS286)</name>
    <name type="common">Fission yeast</name>
    <name type="synonym">Octosporomyces octosporus</name>
    <dbReference type="NCBI Taxonomy" id="483514"/>
    <lineage>
        <taxon>Eukaryota</taxon>
        <taxon>Fungi</taxon>
        <taxon>Dikarya</taxon>
        <taxon>Ascomycota</taxon>
        <taxon>Taphrinomycotina</taxon>
        <taxon>Schizosaccharomycetes</taxon>
        <taxon>Schizosaccharomycetales</taxon>
        <taxon>Schizosaccharomycetaceae</taxon>
        <taxon>Schizosaccharomyces</taxon>
    </lineage>
</organism>
<keyword evidence="3" id="KW-0813">Transport</keyword>
<dbReference type="Pfam" id="PF00689">
    <property type="entry name" value="Cation_ATPase_C"/>
    <property type="match status" value="1"/>
</dbReference>
<dbReference type="NCBIfam" id="TIGR01494">
    <property type="entry name" value="ATPase_P-type"/>
    <property type="match status" value="4"/>
</dbReference>
<dbReference type="PROSITE" id="PS00154">
    <property type="entry name" value="ATPASE_E1_E2"/>
    <property type="match status" value="1"/>
</dbReference>
<evidence type="ECO:0000313" key="24">
    <source>
        <dbReference type="EMBL" id="EPX75218.1"/>
    </source>
</evidence>
<dbReference type="SUPFAM" id="SSF81660">
    <property type="entry name" value="Metal cation-transporting ATPase, ATP-binding domain N"/>
    <property type="match status" value="1"/>
</dbReference>
<evidence type="ECO:0000256" key="1">
    <source>
        <dbReference type="ARBA" id="ARBA00001946"/>
    </source>
</evidence>
<evidence type="ECO:0000256" key="16">
    <source>
        <dbReference type="ARBA" id="ARBA00023136"/>
    </source>
</evidence>
<dbReference type="EMBL" id="KE503206">
    <property type="protein sequence ID" value="EPX75218.1"/>
    <property type="molecule type" value="Genomic_DNA"/>
</dbReference>
<dbReference type="PRINTS" id="PR00119">
    <property type="entry name" value="CATATPASE"/>
</dbReference>
<comment type="catalytic activity">
    <reaction evidence="20">
        <text>K(+)(in) + ATP + H2O = K(+)(out) + ADP + phosphate + H(+)</text>
        <dbReference type="Rhea" id="RHEA:75815"/>
        <dbReference type="ChEBI" id="CHEBI:15377"/>
        <dbReference type="ChEBI" id="CHEBI:15378"/>
        <dbReference type="ChEBI" id="CHEBI:29103"/>
        <dbReference type="ChEBI" id="CHEBI:30616"/>
        <dbReference type="ChEBI" id="CHEBI:43474"/>
        <dbReference type="ChEBI" id="CHEBI:456216"/>
    </reaction>
</comment>
<gene>
    <name evidence="24" type="ORF">SOCG_04463</name>
</gene>
<evidence type="ECO:0000256" key="22">
    <source>
        <dbReference type="SAM" id="Phobius"/>
    </source>
</evidence>
<dbReference type="InterPro" id="IPR036412">
    <property type="entry name" value="HAD-like_sf"/>
</dbReference>
<keyword evidence="4" id="KW-1003">Cell membrane</keyword>
<dbReference type="InterPro" id="IPR044492">
    <property type="entry name" value="P_typ_ATPase_HD_dom"/>
</dbReference>
<dbReference type="GO" id="GO:0097623">
    <property type="term" value="P:potassium ion export across plasma membrane"/>
    <property type="evidence" value="ECO:0007669"/>
    <property type="project" value="EnsemblFungi"/>
</dbReference>
<dbReference type="InterPro" id="IPR018303">
    <property type="entry name" value="ATPase_P-typ_P_site"/>
</dbReference>
<evidence type="ECO:0000256" key="5">
    <source>
        <dbReference type="ARBA" id="ARBA00022538"/>
    </source>
</evidence>
<evidence type="ECO:0000256" key="18">
    <source>
        <dbReference type="ARBA" id="ARBA00035017"/>
    </source>
</evidence>
<keyword evidence="15" id="KW-0406">Ion transport</keyword>
<dbReference type="PRINTS" id="PR00120">
    <property type="entry name" value="HATPASE"/>
</dbReference>
<keyword evidence="7" id="KW-0479">Metal-binding</keyword>
<dbReference type="SUPFAM" id="SSF81653">
    <property type="entry name" value="Calcium ATPase, transduction domain A"/>
    <property type="match status" value="1"/>
</dbReference>
<keyword evidence="17" id="KW-0739">Sodium transport</keyword>
<dbReference type="InterPro" id="IPR023299">
    <property type="entry name" value="ATPase_P-typ_cyto_dom_N"/>
</dbReference>
<dbReference type="Pfam" id="PF00122">
    <property type="entry name" value="E1-E2_ATPase"/>
    <property type="match status" value="1"/>
</dbReference>
<dbReference type="AlphaFoldDB" id="S9Q6F6"/>
<name>S9Q6F6_SCHOY</name>
<evidence type="ECO:0000256" key="21">
    <source>
        <dbReference type="ARBA" id="ARBA00049499"/>
    </source>
</evidence>
<feature type="transmembrane region" description="Helical" evidence="22">
    <location>
        <begin position="82"/>
        <end position="101"/>
    </location>
</feature>
<dbReference type="GO" id="GO:0032178">
    <property type="term" value="C:medial membrane band"/>
    <property type="evidence" value="ECO:0007669"/>
    <property type="project" value="EnsemblFungi"/>
</dbReference>
<dbReference type="InterPro" id="IPR023298">
    <property type="entry name" value="ATPase_P-typ_TM_dom_sf"/>
</dbReference>
<comment type="cofactor">
    <cofactor evidence="1">
        <name>Mg(2+)</name>
        <dbReference type="ChEBI" id="CHEBI:18420"/>
    </cofactor>
</comment>
<keyword evidence="11" id="KW-0630">Potassium</keyword>
<dbReference type="Gene3D" id="3.40.1110.10">
    <property type="entry name" value="Calcium-transporting ATPase, cytoplasmic domain N"/>
    <property type="match status" value="1"/>
</dbReference>
<keyword evidence="13 22" id="KW-1133">Transmembrane helix</keyword>
<keyword evidence="16 22" id="KW-0472">Membrane</keyword>
<keyword evidence="5" id="KW-0633">Potassium transport</keyword>
<dbReference type="CDD" id="cd02086">
    <property type="entry name" value="P-type_ATPase_Na_ENA"/>
    <property type="match status" value="1"/>
</dbReference>
<dbReference type="SFLD" id="SFLDF00027">
    <property type="entry name" value="p-type_atpase"/>
    <property type="match status" value="1"/>
</dbReference>
<dbReference type="FunFam" id="1.20.1110.10:FF:000015">
    <property type="entry name" value="Sodium ion P-type ATPase"/>
    <property type="match status" value="1"/>
</dbReference>